<feature type="region of interest" description="Disordered" evidence="4">
    <location>
        <begin position="1750"/>
        <end position="1803"/>
    </location>
</feature>
<feature type="compositionally biased region" description="Polar residues" evidence="4">
    <location>
        <begin position="2040"/>
        <end position="2055"/>
    </location>
</feature>
<feature type="compositionally biased region" description="Polar residues" evidence="4">
    <location>
        <begin position="708"/>
        <end position="721"/>
    </location>
</feature>
<feature type="compositionally biased region" description="Acidic residues" evidence="4">
    <location>
        <begin position="1"/>
        <end position="10"/>
    </location>
</feature>
<keyword evidence="3" id="KW-0206">Cytoskeleton</keyword>
<feature type="compositionally biased region" description="Polar residues" evidence="4">
    <location>
        <begin position="816"/>
        <end position="830"/>
    </location>
</feature>
<protein>
    <recommendedName>
        <fullName evidence="5">ALMS motif domain-containing protein</fullName>
    </recommendedName>
</protein>
<proteinExistence type="predicted"/>
<evidence type="ECO:0000256" key="1">
    <source>
        <dbReference type="ARBA" id="ARBA00004300"/>
    </source>
</evidence>
<feature type="compositionally biased region" description="Polar residues" evidence="4">
    <location>
        <begin position="1189"/>
        <end position="1202"/>
    </location>
</feature>
<feature type="compositionally biased region" description="Low complexity" evidence="4">
    <location>
        <begin position="696"/>
        <end position="705"/>
    </location>
</feature>
<evidence type="ECO:0000256" key="4">
    <source>
        <dbReference type="SAM" id="MobiDB-lite"/>
    </source>
</evidence>
<evidence type="ECO:0000256" key="3">
    <source>
        <dbReference type="ARBA" id="ARBA00023212"/>
    </source>
</evidence>
<feature type="region of interest" description="Disordered" evidence="4">
    <location>
        <begin position="1649"/>
        <end position="1696"/>
    </location>
</feature>
<feature type="compositionally biased region" description="Polar residues" evidence="4">
    <location>
        <begin position="1019"/>
        <end position="1029"/>
    </location>
</feature>
<feature type="region of interest" description="Disordered" evidence="4">
    <location>
        <begin position="869"/>
        <end position="924"/>
    </location>
</feature>
<feature type="region of interest" description="Disordered" evidence="4">
    <location>
        <begin position="2307"/>
        <end position="2339"/>
    </location>
</feature>
<reference evidence="6 7" key="1">
    <citation type="journal article" date="2024" name="BMC Genomics">
        <title>Genome assembly of redclaw crayfish (Cherax quadricarinatus) provides insights into its immune adaptation and hypoxia tolerance.</title>
        <authorList>
            <person name="Liu Z."/>
            <person name="Zheng J."/>
            <person name="Li H."/>
            <person name="Fang K."/>
            <person name="Wang S."/>
            <person name="He J."/>
            <person name="Zhou D."/>
            <person name="Weng S."/>
            <person name="Chi M."/>
            <person name="Gu Z."/>
            <person name="He J."/>
            <person name="Li F."/>
            <person name="Wang M."/>
        </authorList>
    </citation>
    <scope>NUCLEOTIDE SEQUENCE [LARGE SCALE GENOMIC DNA]</scope>
    <source>
        <strain evidence="6">ZL_2023a</strain>
    </source>
</reference>
<dbReference type="Pfam" id="PF15309">
    <property type="entry name" value="ALMS_motif"/>
    <property type="match status" value="1"/>
</dbReference>
<feature type="region of interest" description="Disordered" evidence="4">
    <location>
        <begin position="480"/>
        <end position="511"/>
    </location>
</feature>
<feature type="region of interest" description="Disordered" evidence="4">
    <location>
        <begin position="1"/>
        <end position="47"/>
    </location>
</feature>
<feature type="compositionally biased region" description="Low complexity" evidence="4">
    <location>
        <begin position="802"/>
        <end position="815"/>
    </location>
</feature>
<feature type="compositionally biased region" description="Basic and acidic residues" evidence="4">
    <location>
        <begin position="831"/>
        <end position="849"/>
    </location>
</feature>
<feature type="region of interest" description="Disordered" evidence="4">
    <location>
        <begin position="554"/>
        <end position="585"/>
    </location>
</feature>
<name>A0AAW0Y236_CHEQU</name>
<feature type="compositionally biased region" description="Basic and acidic residues" evidence="4">
    <location>
        <begin position="870"/>
        <end position="882"/>
    </location>
</feature>
<feature type="compositionally biased region" description="Polar residues" evidence="4">
    <location>
        <begin position="2307"/>
        <end position="2328"/>
    </location>
</feature>
<dbReference type="EMBL" id="JARKIK010000018">
    <property type="protein sequence ID" value="KAK8746029.1"/>
    <property type="molecule type" value="Genomic_DNA"/>
</dbReference>
<feature type="region of interest" description="Disordered" evidence="4">
    <location>
        <begin position="239"/>
        <end position="279"/>
    </location>
</feature>
<evidence type="ECO:0000256" key="2">
    <source>
        <dbReference type="ARBA" id="ARBA00022490"/>
    </source>
</evidence>
<feature type="compositionally biased region" description="Basic and acidic residues" evidence="4">
    <location>
        <begin position="890"/>
        <end position="901"/>
    </location>
</feature>
<comment type="subcellular location">
    <subcellularLocation>
        <location evidence="1">Cytoplasm</location>
        <location evidence="1">Cytoskeleton</location>
        <location evidence="1">Microtubule organizing center</location>
        <location evidence="1">Centrosome</location>
    </subcellularLocation>
</comment>
<feature type="region of interest" description="Disordered" evidence="4">
    <location>
        <begin position="1282"/>
        <end position="1349"/>
    </location>
</feature>
<feature type="compositionally biased region" description="Polar residues" evidence="4">
    <location>
        <begin position="30"/>
        <end position="42"/>
    </location>
</feature>
<feature type="region of interest" description="Disordered" evidence="4">
    <location>
        <begin position="1545"/>
        <end position="1622"/>
    </location>
</feature>
<feature type="compositionally biased region" description="Polar residues" evidence="4">
    <location>
        <begin position="1443"/>
        <end position="1467"/>
    </location>
</feature>
<feature type="region of interest" description="Disordered" evidence="4">
    <location>
        <begin position="612"/>
        <end position="662"/>
    </location>
</feature>
<feature type="region of interest" description="Disordered" evidence="4">
    <location>
        <begin position="1383"/>
        <end position="1467"/>
    </location>
</feature>
<feature type="region of interest" description="Disordered" evidence="4">
    <location>
        <begin position="1914"/>
        <end position="2278"/>
    </location>
</feature>
<dbReference type="GO" id="GO:0005813">
    <property type="term" value="C:centrosome"/>
    <property type="evidence" value="ECO:0007669"/>
    <property type="project" value="UniProtKB-SubCell"/>
</dbReference>
<feature type="region of interest" description="Disordered" evidence="4">
    <location>
        <begin position="319"/>
        <end position="362"/>
    </location>
</feature>
<feature type="compositionally biased region" description="Low complexity" evidence="4">
    <location>
        <begin position="1853"/>
        <end position="1872"/>
    </location>
</feature>
<feature type="region of interest" description="Disordered" evidence="4">
    <location>
        <begin position="1507"/>
        <end position="1531"/>
    </location>
</feature>
<feature type="compositionally biased region" description="Low complexity" evidence="4">
    <location>
        <begin position="494"/>
        <end position="506"/>
    </location>
</feature>
<accession>A0AAW0Y236</accession>
<sequence length="2664" mass="294131">MEENKDDQDGLPEIYLSLSHGPKGERDSTRASSDTDQNAGNDTDSDVWTALLPEVTTTGYFELSQEISMAQQEQYSFSLGVREEIEGVSSQDSSAAGNILANRTPVLYGGILNANQSERNEDASCSISQPGETEGKNIVAHRRELVEGSGQRGETPGSDCPPVAGVGAFSRVFMQPLKLDTNFNATSNNELIFSPGGDEGIMLPGGVHAYYDSGSDTEPLEWGTGGEDESEALSQVRDAVEGADSGTPSIQASLGNISPNELEDMERNSPAGLSTPDTDLDLNVAAANNLENQKLKNSVRPPVVGQSEELLVQTLRKDLGSTDGEESEDESQKRLPLKSAKDAFSTPDFQPGSLGSQSENTDSVNTVLDMSRGEIQGCETDETLDTPLLSPSIVTESLAQSCPKPTFVVGGLISPRVKFRQFQNTVRDRMQDMKASLELQPGIDSQVHVDRDQFLSQPPLYPPNTSISEQEISLTSMISVDSTNHPDSSERVTSPSALSVSSAASSRKMEWDSGADVGYSGNLTGNTQEHLVTSLSTLERIAIGNYASVLRTEPEGTTQVKEKQKASKKSAKSNSTKLGNNSNVSRQVLVEGVTLSPSRSLRLQQTRDKINLSSSDEDFDSKLSSPAQSPRRRLRRRSLITISKDMESPSRKMNKGQQGPNRRLVEVTQELHNEGKSSSLVELASTSVKVPEYKRSSSQQSLSLQGRPESNTNVKSNMSAAEGSVSSVTTAVYQNNKLEPFLGASSIVNITTSTGSIIQNVLPIPQVGVSTSTNSSLGREKSQQYAKEKKDDFKSVNEDTKSSPQSSLQSTESQTNIHGRTGTSSGNDFSSKSHDSSDMETPSDMKDTDANSYTSYQLSDVELVNLKAKKNSENAKSHENIAKKCRSRVKSTDHNNWKDSNDSNSWSSSLQVEGQRGSPQDSESVLESQVSLQSSNNYLHALSVKLKERIHVLLDNGSLKKVQDYNKLQDYIQFIGVPSTNEEECRLKQGVANVIVRMFGEIGLDDTDTSNTFTSEASEILTTDSQTSDQRPHTTSEHTSVGHEDTDVPSSHGMLEAEDFHQCGITADEMPVTTRSELCVNTGSTVTIVPYRPLSATRTYFMAVSHERDEGLVEGEQHIHTPERGSPAVLTPNSDLEVSRGQAEGQLQHEELSVSLPSTHQVVPCQNNDTIVDCNSEEPVSLAVVNDPSVKTSGMSKNQTEEPGSASGAATLPHDWGFDLRAGKIQGTSSRGVTSDECSPRHTGHRLAWDRRSSWHEEDQGQGCRDSVNWWSSTTRSERLYKDKRGTLHVAKQPPGYMDDHDSHPSESTSDHDHHHPENNDTESQEDTRRGPVRPWTSSGSESAYETIRERHRHVDEALASSFEFYSTSPRDARLLGYVSSDAGEQGQEYEDHLQREPSPELRPPPTPPLSEGSQESPQPPSPPLSEQPVSSRSARTKRHASRWQQQQLTDRQNSSPSSHTDGNDVSSQVSFIHLQKQRYVRKIQRHILTLEKLERALLEQLGDSIGSSSSFRRHVTEGHSRTESDTNAKSQIRDILGQSGTTASSIISSDFSDGAVQKEPYQPCPRERVSKNDLIGVKPVSQESPSHSAERSESTKSVTGHSTFERSHTSSRMTFSQLSSDLTSSRASTMKYIEEEVKKLVLTEERSRQMMKNSRLHSQKTRREDLDFQGAIRKMRRKEPRGEDDPVHSQLSNKRRTSDDILDYKLYVKNRILKECVMLDSKVTAGSKDSSRQFTQPCVISEEEFTDRAISDSQISRQGDGREARDQNQGIRVSPVIYKEDATNSTLLSSPVRERNSQSQNEHLRKKLLRDFGQMFPSRENVLLSECENRSENVIGHSVGVQTSDSLLYLSRSSRQSKGSSSSRPSSGTTSDKSESLNNASSRGKRMYSKSGSGKDQNEKCFSDEKQVLESVSQRVNKVKADEQSKQQPRPVLGNGERRCSRNDRAIISDNYQFDRNDHDRSSSRLDRGKKGKPCINMENDENVLVYEPLTAREETARDGTTSSRAGTARKGASSSRVESARDKTPSSRAGTSRDEISTSRAGTARDGSSSSRAETARDRPSSSRTGTARDRASSSKTGTARDRASSSKTGTARDRASSSKTGTARDRASSSKTGTARDRASSSKTGTARDKASSSRTGTARDGASSRAGTESNEMPARARSARDENQYIKEHKTVVLSKPDSENNYNKGHRTRPMLSAGRKRSENRYISEDRTMVSVAKSANRREGNNEDTEIESSTLGSQNEHRNFGEHLSGSGCARSEDHLSSDSKSSSRVESPVVENELDIGYSCQNVSVIVSENEYQHVSQNDNEGNKQNFQEQTEPLSSRPQAHREDNRLGDNLEDLEASVQEQTEERMSNFVNSDCSRASVLVISPTPDEEMGGQIQVITKSFVGNFMKFSRNNNSTEPPVATSSALSEDSDTLRNLKNLKLYTGIHDNQRPLNVRNCIDDMRSEIQMLKQKSKAVIGSQCNEKSKGRPIVINIRCKSPVKFDVPFDNFFQMQPNRKKNFATTARLKTCDKQKENLTLQEALARARPDYIQEASDRRALIRLKKEMRQAAQSHNHQIMAQIPANLQTPSTLQRFLYKPDIAPLFSYKDIREQNRRLYQLLPEANFPSFRQHLAAQNHTNRLMGKLYSQKLRKKVVKGQVSHAHKDVVTPLASRTKY</sequence>
<dbReference type="Proteomes" id="UP001445076">
    <property type="component" value="Unassembled WGS sequence"/>
</dbReference>
<feature type="region of interest" description="Disordered" evidence="4">
    <location>
        <begin position="1019"/>
        <end position="1051"/>
    </location>
</feature>
<feature type="region of interest" description="Disordered" evidence="4">
    <location>
        <begin position="688"/>
        <end position="721"/>
    </location>
</feature>
<feature type="compositionally biased region" description="Polar residues" evidence="4">
    <location>
        <begin position="353"/>
        <end position="362"/>
    </location>
</feature>
<feature type="compositionally biased region" description="Polar residues" evidence="4">
    <location>
        <begin position="1611"/>
        <end position="1622"/>
    </location>
</feature>
<feature type="region of interest" description="Disordered" evidence="4">
    <location>
        <begin position="769"/>
        <end position="851"/>
    </location>
</feature>
<comment type="caution">
    <text evidence="6">The sequence shown here is derived from an EMBL/GenBank/DDBJ whole genome shotgun (WGS) entry which is preliminary data.</text>
</comment>
<feature type="region of interest" description="Disordered" evidence="4">
    <location>
        <begin position="1188"/>
        <end position="1215"/>
    </location>
</feature>
<dbReference type="InterPro" id="IPR029299">
    <property type="entry name" value="ALMS_motif"/>
</dbReference>
<feature type="compositionally biased region" description="Basic and acidic residues" evidence="4">
    <location>
        <begin position="2163"/>
        <end position="2176"/>
    </location>
</feature>
<feature type="compositionally biased region" description="Basic and acidic residues" evidence="4">
    <location>
        <begin position="1937"/>
        <end position="1970"/>
    </location>
</feature>
<feature type="region of interest" description="Disordered" evidence="4">
    <location>
        <begin position="1853"/>
        <end position="1901"/>
    </location>
</feature>
<keyword evidence="7" id="KW-1185">Reference proteome</keyword>
<feature type="compositionally biased region" description="Basic and acidic residues" evidence="4">
    <location>
        <begin position="2260"/>
        <end position="2273"/>
    </location>
</feature>
<feature type="compositionally biased region" description="Basic and acidic residues" evidence="4">
    <location>
        <begin position="1515"/>
        <end position="1527"/>
    </location>
</feature>
<feature type="compositionally biased region" description="Basic and acidic residues" evidence="4">
    <location>
        <begin position="2056"/>
        <end position="2135"/>
    </location>
</feature>
<feature type="compositionally biased region" description="Basic and acidic residues" evidence="4">
    <location>
        <begin position="1390"/>
        <end position="1400"/>
    </location>
</feature>
<evidence type="ECO:0000313" key="6">
    <source>
        <dbReference type="EMBL" id="KAK8746029.1"/>
    </source>
</evidence>
<feature type="compositionally biased region" description="Basic and acidic residues" evidence="4">
    <location>
        <begin position="2203"/>
        <end position="2215"/>
    </location>
</feature>
<feature type="compositionally biased region" description="Basic and acidic residues" evidence="4">
    <location>
        <begin position="778"/>
        <end position="801"/>
    </location>
</feature>
<feature type="compositionally biased region" description="Basic and acidic residues" evidence="4">
    <location>
        <begin position="2020"/>
        <end position="2039"/>
    </location>
</feature>
<evidence type="ECO:0000259" key="5">
    <source>
        <dbReference type="Pfam" id="PF15309"/>
    </source>
</evidence>
<gene>
    <name evidence="6" type="ORF">OTU49_017228</name>
</gene>
<evidence type="ECO:0000313" key="7">
    <source>
        <dbReference type="Proteomes" id="UP001445076"/>
    </source>
</evidence>
<feature type="domain" description="ALMS motif" evidence="5">
    <location>
        <begin position="2522"/>
        <end position="2645"/>
    </location>
</feature>
<feature type="compositionally biased region" description="Polar residues" evidence="4">
    <location>
        <begin position="246"/>
        <end position="259"/>
    </location>
</feature>
<keyword evidence="2" id="KW-0963">Cytoplasm</keyword>
<feature type="compositionally biased region" description="Basic and acidic residues" evidence="4">
    <location>
        <begin position="2330"/>
        <end position="2339"/>
    </location>
</feature>
<feature type="compositionally biased region" description="Basic and acidic residues" evidence="4">
    <location>
        <begin position="1298"/>
        <end position="1319"/>
    </location>
</feature>
<organism evidence="6 7">
    <name type="scientific">Cherax quadricarinatus</name>
    <name type="common">Australian red claw crayfish</name>
    <dbReference type="NCBI Taxonomy" id="27406"/>
    <lineage>
        <taxon>Eukaryota</taxon>
        <taxon>Metazoa</taxon>
        <taxon>Ecdysozoa</taxon>
        <taxon>Arthropoda</taxon>
        <taxon>Crustacea</taxon>
        <taxon>Multicrustacea</taxon>
        <taxon>Malacostraca</taxon>
        <taxon>Eumalacostraca</taxon>
        <taxon>Eucarida</taxon>
        <taxon>Decapoda</taxon>
        <taxon>Pleocyemata</taxon>
        <taxon>Astacidea</taxon>
        <taxon>Parastacoidea</taxon>
        <taxon>Parastacidae</taxon>
        <taxon>Cherax</taxon>
    </lineage>
</organism>
<feature type="compositionally biased region" description="Basic and acidic residues" evidence="4">
    <location>
        <begin position="1030"/>
        <end position="1046"/>
    </location>
</feature>